<evidence type="ECO:0000256" key="1">
    <source>
        <dbReference type="ARBA" id="ARBA00093458"/>
    </source>
</evidence>
<dbReference type="GO" id="GO:0046579">
    <property type="term" value="P:positive regulation of Ras protein signal transduction"/>
    <property type="evidence" value="ECO:0007669"/>
    <property type="project" value="TreeGrafter"/>
</dbReference>
<comment type="similarity">
    <text evidence="1">Belongs to the STK19 family.</text>
</comment>
<evidence type="ECO:0008006" key="5">
    <source>
        <dbReference type="Google" id="ProtNLM"/>
    </source>
</evidence>
<organism evidence="3 4">
    <name type="scientific">Piedraia hortae CBS 480.64</name>
    <dbReference type="NCBI Taxonomy" id="1314780"/>
    <lineage>
        <taxon>Eukaryota</taxon>
        <taxon>Fungi</taxon>
        <taxon>Dikarya</taxon>
        <taxon>Ascomycota</taxon>
        <taxon>Pezizomycotina</taxon>
        <taxon>Dothideomycetes</taxon>
        <taxon>Dothideomycetidae</taxon>
        <taxon>Capnodiales</taxon>
        <taxon>Piedraiaceae</taxon>
        <taxon>Piedraia</taxon>
    </lineage>
</organism>
<keyword evidence="4" id="KW-1185">Reference proteome</keyword>
<gene>
    <name evidence="3" type="ORF">K470DRAFT_283302</name>
</gene>
<dbReference type="Pfam" id="PF10494">
    <property type="entry name" value="Stk19"/>
    <property type="match status" value="1"/>
</dbReference>
<dbReference type="AlphaFoldDB" id="A0A6A7BUF3"/>
<evidence type="ECO:0000313" key="4">
    <source>
        <dbReference type="Proteomes" id="UP000799421"/>
    </source>
</evidence>
<dbReference type="PANTHER" id="PTHR15243">
    <property type="entry name" value="SERINE/THREONINE-PROTEIN KINASE 19"/>
    <property type="match status" value="1"/>
</dbReference>
<protein>
    <recommendedName>
        <fullName evidence="5">Serine-threonine protein kinase 19</fullName>
    </recommendedName>
</protein>
<dbReference type="InterPro" id="IPR018865">
    <property type="entry name" value="STK19-like"/>
</dbReference>
<reference evidence="3" key="1">
    <citation type="journal article" date="2020" name="Stud. Mycol.">
        <title>101 Dothideomycetes genomes: a test case for predicting lifestyles and emergence of pathogens.</title>
        <authorList>
            <person name="Haridas S."/>
            <person name="Albert R."/>
            <person name="Binder M."/>
            <person name="Bloem J."/>
            <person name="Labutti K."/>
            <person name="Salamov A."/>
            <person name="Andreopoulos B."/>
            <person name="Baker S."/>
            <person name="Barry K."/>
            <person name="Bills G."/>
            <person name="Bluhm B."/>
            <person name="Cannon C."/>
            <person name="Castanera R."/>
            <person name="Culley D."/>
            <person name="Daum C."/>
            <person name="Ezra D."/>
            <person name="Gonzalez J."/>
            <person name="Henrissat B."/>
            <person name="Kuo A."/>
            <person name="Liang C."/>
            <person name="Lipzen A."/>
            <person name="Lutzoni F."/>
            <person name="Magnuson J."/>
            <person name="Mondo S."/>
            <person name="Nolan M."/>
            <person name="Ohm R."/>
            <person name="Pangilinan J."/>
            <person name="Park H.-J."/>
            <person name="Ramirez L."/>
            <person name="Alfaro M."/>
            <person name="Sun H."/>
            <person name="Tritt A."/>
            <person name="Yoshinaga Y."/>
            <person name="Zwiers L.-H."/>
            <person name="Turgeon B."/>
            <person name="Goodwin S."/>
            <person name="Spatafora J."/>
            <person name="Crous P."/>
            <person name="Grigoriev I."/>
        </authorList>
    </citation>
    <scope>NUCLEOTIDE SEQUENCE</scope>
    <source>
        <strain evidence="3">CBS 480.64</strain>
    </source>
</reference>
<dbReference type="EMBL" id="MU006011">
    <property type="protein sequence ID" value="KAF2858359.1"/>
    <property type="molecule type" value="Genomic_DNA"/>
</dbReference>
<accession>A0A6A7BUF3</accession>
<evidence type="ECO:0000313" key="3">
    <source>
        <dbReference type="EMBL" id="KAF2858359.1"/>
    </source>
</evidence>
<dbReference type="OrthoDB" id="3980126at2759"/>
<name>A0A6A7BUF3_9PEZI</name>
<feature type="region of interest" description="Disordered" evidence="2">
    <location>
        <begin position="189"/>
        <end position="213"/>
    </location>
</feature>
<evidence type="ECO:0000256" key="2">
    <source>
        <dbReference type="SAM" id="MobiDB-lite"/>
    </source>
</evidence>
<proteinExistence type="inferred from homology"/>
<feature type="compositionally biased region" description="Basic and acidic residues" evidence="2">
    <location>
        <begin position="203"/>
        <end position="213"/>
    </location>
</feature>
<dbReference type="PANTHER" id="PTHR15243:SF0">
    <property type="entry name" value="SERINE_THREONINE-PROTEIN KINASE 19"/>
    <property type="match status" value="1"/>
</dbReference>
<dbReference type="Proteomes" id="UP000799421">
    <property type="component" value="Unassembled WGS sequence"/>
</dbReference>
<sequence>MGEDATSLAPRGLVGVVALMKHAQEHMWEPIPERASGMGSERIATVLNFRRKWPPVVSVAHLIALGRNATQTERELARLVTHGTLRKLTVSRGVGESAVGEGYVLIADWTRRVQIDDLDKALQEKYISLLTAATGQSVSMASLTPDEVKVLVKAGYLTYPAITAAAPASKDVSSLALGISGSLAAVGGGDPIHERGGGSSSMSERRSKSKSEDMTLTLPGMGTYFKLITDARTRLLALLKRVSPKHRECTMASLKESWDGNRDTVKAGKTKKWREFYGLEFDYVLAEAVGSGLVDLFQTPVGIGVRAR</sequence>